<evidence type="ECO:0000256" key="1">
    <source>
        <dbReference type="ARBA" id="ARBA00007951"/>
    </source>
</evidence>
<keyword evidence="9" id="KW-1185">Reference proteome</keyword>
<dbReference type="AlphaFoldDB" id="A0A0P7BLK3"/>
<proteinExistence type="inferred from homology"/>
<sequence>MNKLYFLFLFFAFSCTSENKQAELEPYGAVPSERQLNWHDIEIYGLIHFTPTTFENKEWGFGDADPSIFNPTDFDADQIVEAAKAGGLKALILVAKHHDGFCLWPTKTTEYNITKSPWRDGNGDLVKEMEQACRKAGLQFGVYCSPWDRNSEYYGTDKYLEIYREQLRELYTNYGDLFISWHDGANGGDGYYGGANEMRKIDNTTYYHWDETWNNITRELQPGANIFSDIGLDVRWVGGEHGYAAETHWATFTPEPNTGDKPVPGNVNTMVSSTGTRGGKYWMPAECDVPLRPGWFYHPEEDGKEKSAEDVFELYLKSVGRGAGLDLGLAPTTEGKLHENDVAILKKFGEMVKETFADNLADDAQIGNENAGSLLTDNDKTTYWTPGENEAVIDIELNEEKNIKYVQLREYIPLGQRITNCKVEALINGEWSVINEVKSIGANRIMSINETVSTKNVRISLIADAPIVLSEIGLF</sequence>
<dbReference type="GO" id="GO:0005764">
    <property type="term" value="C:lysosome"/>
    <property type="evidence" value="ECO:0007669"/>
    <property type="project" value="TreeGrafter"/>
</dbReference>
<feature type="domain" description="F5/8 type C" evidence="6">
    <location>
        <begin position="369"/>
        <end position="463"/>
    </location>
</feature>
<dbReference type="PATRIC" id="fig|1605367.3.peg.3620"/>
<dbReference type="PANTHER" id="PTHR10030">
    <property type="entry name" value="ALPHA-L-FUCOSIDASE"/>
    <property type="match status" value="1"/>
</dbReference>
<dbReference type="PANTHER" id="PTHR10030:SF37">
    <property type="entry name" value="ALPHA-L-FUCOSIDASE-RELATED"/>
    <property type="match status" value="1"/>
</dbReference>
<keyword evidence="4" id="KW-0378">Hydrolase</keyword>
<feature type="domain" description="Glycoside hydrolase family 29 N-terminal" evidence="7">
    <location>
        <begin position="47"/>
        <end position="353"/>
    </location>
</feature>
<dbReference type="EMBL" id="LGTQ01000009">
    <property type="protein sequence ID" value="KPM48123.1"/>
    <property type="molecule type" value="Genomic_DNA"/>
</dbReference>
<dbReference type="Gene3D" id="3.20.20.80">
    <property type="entry name" value="Glycosidases"/>
    <property type="match status" value="1"/>
</dbReference>
<name>A0A0P7BLK3_9BACT</name>
<keyword evidence="3" id="KW-0732">Signal</keyword>
<comment type="similarity">
    <text evidence="1">Belongs to the glycosyl hydrolase 29 family.</text>
</comment>
<dbReference type="Pfam" id="PF00754">
    <property type="entry name" value="F5_F8_type_C"/>
    <property type="match status" value="1"/>
</dbReference>
<evidence type="ECO:0000256" key="3">
    <source>
        <dbReference type="ARBA" id="ARBA00022729"/>
    </source>
</evidence>
<dbReference type="InterPro" id="IPR017853">
    <property type="entry name" value="GH"/>
</dbReference>
<organism evidence="8 9">
    <name type="scientific">Jiulongibacter sediminis</name>
    <dbReference type="NCBI Taxonomy" id="1605367"/>
    <lineage>
        <taxon>Bacteria</taxon>
        <taxon>Pseudomonadati</taxon>
        <taxon>Bacteroidota</taxon>
        <taxon>Cytophagia</taxon>
        <taxon>Cytophagales</taxon>
        <taxon>Leadbetterellaceae</taxon>
        <taxon>Jiulongibacter</taxon>
    </lineage>
</organism>
<accession>A0A0P7BLK3</accession>
<gene>
    <name evidence="8" type="ORF">AFM12_11140</name>
</gene>
<evidence type="ECO:0000259" key="7">
    <source>
        <dbReference type="Pfam" id="PF01120"/>
    </source>
</evidence>
<dbReference type="GO" id="GO:0016139">
    <property type="term" value="P:glycoside catabolic process"/>
    <property type="evidence" value="ECO:0007669"/>
    <property type="project" value="TreeGrafter"/>
</dbReference>
<evidence type="ECO:0000256" key="4">
    <source>
        <dbReference type="ARBA" id="ARBA00022801"/>
    </source>
</evidence>
<dbReference type="Pfam" id="PF01120">
    <property type="entry name" value="Alpha_L_fucos"/>
    <property type="match status" value="1"/>
</dbReference>
<reference evidence="8 9" key="1">
    <citation type="submission" date="2015-07" db="EMBL/GenBank/DDBJ databases">
        <title>The draft genome sequence of Leadbetterella sp. JN14-9.</title>
        <authorList>
            <person name="Liu Y."/>
            <person name="Du J."/>
            <person name="Shao Z."/>
        </authorList>
    </citation>
    <scope>NUCLEOTIDE SEQUENCE [LARGE SCALE GENOMIC DNA]</scope>
    <source>
        <strain evidence="8 9">JN14-9</strain>
    </source>
</reference>
<dbReference type="InterPro" id="IPR000933">
    <property type="entry name" value="Glyco_hydro_29"/>
</dbReference>
<evidence type="ECO:0000259" key="6">
    <source>
        <dbReference type="Pfam" id="PF00754"/>
    </source>
</evidence>
<comment type="caution">
    <text evidence="8">The sequence shown here is derived from an EMBL/GenBank/DDBJ whole genome shotgun (WGS) entry which is preliminary data.</text>
</comment>
<protein>
    <recommendedName>
        <fullName evidence="2">alpha-L-fucosidase</fullName>
        <ecNumber evidence="2">3.2.1.51</ecNumber>
    </recommendedName>
</protein>
<dbReference type="SUPFAM" id="SSF49785">
    <property type="entry name" value="Galactose-binding domain-like"/>
    <property type="match status" value="1"/>
</dbReference>
<evidence type="ECO:0000256" key="2">
    <source>
        <dbReference type="ARBA" id="ARBA00012662"/>
    </source>
</evidence>
<evidence type="ECO:0000313" key="8">
    <source>
        <dbReference type="EMBL" id="KPM48123.1"/>
    </source>
</evidence>
<dbReference type="PROSITE" id="PS51257">
    <property type="entry name" value="PROKAR_LIPOPROTEIN"/>
    <property type="match status" value="1"/>
</dbReference>
<evidence type="ECO:0000256" key="5">
    <source>
        <dbReference type="ARBA" id="ARBA00023295"/>
    </source>
</evidence>
<dbReference type="STRING" id="1605367.AFM12_11140"/>
<dbReference type="OrthoDB" id="1095333at2"/>
<dbReference type="GO" id="GO:0004560">
    <property type="term" value="F:alpha-L-fucosidase activity"/>
    <property type="evidence" value="ECO:0007669"/>
    <property type="project" value="InterPro"/>
</dbReference>
<keyword evidence="5" id="KW-0326">Glycosidase</keyword>
<dbReference type="InterPro" id="IPR008979">
    <property type="entry name" value="Galactose-bd-like_sf"/>
</dbReference>
<dbReference type="EC" id="3.2.1.51" evidence="2"/>
<dbReference type="GO" id="GO:0006004">
    <property type="term" value="P:fucose metabolic process"/>
    <property type="evidence" value="ECO:0007669"/>
    <property type="project" value="TreeGrafter"/>
</dbReference>
<dbReference type="InterPro" id="IPR057739">
    <property type="entry name" value="Glyco_hydro_29_N"/>
</dbReference>
<dbReference type="SUPFAM" id="SSF51445">
    <property type="entry name" value="(Trans)glycosidases"/>
    <property type="match status" value="1"/>
</dbReference>
<evidence type="ECO:0000313" key="9">
    <source>
        <dbReference type="Proteomes" id="UP000050454"/>
    </source>
</evidence>
<dbReference type="InterPro" id="IPR000421">
    <property type="entry name" value="FA58C"/>
</dbReference>
<dbReference type="Gene3D" id="2.60.120.260">
    <property type="entry name" value="Galactose-binding domain-like"/>
    <property type="match status" value="1"/>
</dbReference>
<dbReference type="SMART" id="SM00812">
    <property type="entry name" value="Alpha_L_fucos"/>
    <property type="match status" value="1"/>
</dbReference>
<dbReference type="RefSeq" id="WP_055148896.1">
    <property type="nucleotide sequence ID" value="NZ_JXSZ01000009.1"/>
</dbReference>
<dbReference type="Proteomes" id="UP000050454">
    <property type="component" value="Unassembled WGS sequence"/>
</dbReference>